<reference evidence="2 3" key="1">
    <citation type="journal article" date="2013" name="Genome Biol.">
        <title>The genome sequence of the most widely cultivated cacao type and its use to identify candidate genes regulating pod color.</title>
        <authorList>
            <person name="Motamayor J.C."/>
            <person name="Mockaitis K."/>
            <person name="Schmutz J."/>
            <person name="Haiminen N."/>
            <person name="Iii D.L."/>
            <person name="Cornejo O."/>
            <person name="Findley S.D."/>
            <person name="Zheng P."/>
            <person name="Utro F."/>
            <person name="Royaert S."/>
            <person name="Saski C."/>
            <person name="Jenkins J."/>
            <person name="Podicheti R."/>
            <person name="Zhao M."/>
            <person name="Scheffler B.E."/>
            <person name="Stack J.C."/>
            <person name="Feltus F.A."/>
            <person name="Mustiga G.M."/>
            <person name="Amores F."/>
            <person name="Phillips W."/>
            <person name="Marelli J.P."/>
            <person name="May G.D."/>
            <person name="Shapiro H."/>
            <person name="Ma J."/>
            <person name="Bustamante C.D."/>
            <person name="Schnell R.J."/>
            <person name="Main D."/>
            <person name="Gilbert D."/>
            <person name="Parida L."/>
            <person name="Kuhn D.N."/>
        </authorList>
    </citation>
    <scope>NUCLEOTIDE SEQUENCE [LARGE SCALE GENOMIC DNA]</scope>
    <source>
        <strain evidence="3">cv. Matina 1-6</strain>
    </source>
</reference>
<dbReference type="SUPFAM" id="SSF53098">
    <property type="entry name" value="Ribonuclease H-like"/>
    <property type="match status" value="1"/>
</dbReference>
<evidence type="ECO:0000313" key="2">
    <source>
        <dbReference type="EMBL" id="EOY22607.1"/>
    </source>
</evidence>
<feature type="domain" description="RNase H type-1" evidence="1">
    <location>
        <begin position="6"/>
        <end position="91"/>
    </location>
</feature>
<organism evidence="2 3">
    <name type="scientific">Theobroma cacao</name>
    <name type="common">Cacao</name>
    <name type="synonym">Cocoa</name>
    <dbReference type="NCBI Taxonomy" id="3641"/>
    <lineage>
        <taxon>Eukaryota</taxon>
        <taxon>Viridiplantae</taxon>
        <taxon>Streptophyta</taxon>
        <taxon>Embryophyta</taxon>
        <taxon>Tracheophyta</taxon>
        <taxon>Spermatophyta</taxon>
        <taxon>Magnoliopsida</taxon>
        <taxon>eudicotyledons</taxon>
        <taxon>Gunneridae</taxon>
        <taxon>Pentapetalae</taxon>
        <taxon>rosids</taxon>
        <taxon>malvids</taxon>
        <taxon>Malvales</taxon>
        <taxon>Malvaceae</taxon>
        <taxon>Byttnerioideae</taxon>
        <taxon>Theobroma</taxon>
    </lineage>
</organism>
<dbReference type="Proteomes" id="UP000026915">
    <property type="component" value="Chromosome 3"/>
</dbReference>
<dbReference type="GO" id="GO:0004523">
    <property type="term" value="F:RNA-DNA hybrid ribonuclease activity"/>
    <property type="evidence" value="ECO:0007669"/>
    <property type="project" value="InterPro"/>
</dbReference>
<dbReference type="GO" id="GO:0003676">
    <property type="term" value="F:nucleic acid binding"/>
    <property type="evidence" value="ECO:0007669"/>
    <property type="project" value="InterPro"/>
</dbReference>
<gene>
    <name evidence="2" type="ORF">TCM_014733</name>
</gene>
<evidence type="ECO:0000259" key="1">
    <source>
        <dbReference type="Pfam" id="PF13456"/>
    </source>
</evidence>
<protein>
    <recommendedName>
        <fullName evidence="1">RNase H type-1 domain-containing protein</fullName>
    </recommendedName>
</protein>
<dbReference type="EMBL" id="CM001881">
    <property type="protein sequence ID" value="EOY22607.1"/>
    <property type="molecule type" value="Genomic_DNA"/>
</dbReference>
<proteinExistence type="predicted"/>
<dbReference type="InParanoid" id="A0A061G095"/>
<sequence length="96" mass="10614">MKFSIDGATRGCMELAGIGGILRACSGEAKIIFSKALGEADSNLVEMMAVKKALLIFSTSRWNKNRKLLIENNSSTAVKWTKHPNSASWRMRQLIL</sequence>
<dbReference type="HOGENOM" id="CLU_162317_0_0_1"/>
<dbReference type="AlphaFoldDB" id="A0A061G095"/>
<evidence type="ECO:0000313" key="3">
    <source>
        <dbReference type="Proteomes" id="UP000026915"/>
    </source>
</evidence>
<dbReference type="Gramene" id="EOY22607">
    <property type="protein sequence ID" value="EOY22607"/>
    <property type="gene ID" value="TCM_014733"/>
</dbReference>
<dbReference type="InterPro" id="IPR002156">
    <property type="entry name" value="RNaseH_domain"/>
</dbReference>
<dbReference type="InterPro" id="IPR044730">
    <property type="entry name" value="RNase_H-like_dom_plant"/>
</dbReference>
<dbReference type="Pfam" id="PF13456">
    <property type="entry name" value="RVT_3"/>
    <property type="match status" value="1"/>
</dbReference>
<dbReference type="InterPro" id="IPR012337">
    <property type="entry name" value="RNaseH-like_sf"/>
</dbReference>
<dbReference type="Gene3D" id="3.30.420.10">
    <property type="entry name" value="Ribonuclease H-like superfamily/Ribonuclease H"/>
    <property type="match status" value="1"/>
</dbReference>
<dbReference type="CDD" id="cd06222">
    <property type="entry name" value="RNase_H_like"/>
    <property type="match status" value="1"/>
</dbReference>
<accession>A0A061G095</accession>
<dbReference type="PANTHER" id="PTHR33033">
    <property type="entry name" value="POLYNUCLEOTIDYL TRANSFERASE, RIBONUCLEASE H-LIKE SUPERFAMILY PROTEIN-RELATED"/>
    <property type="match status" value="1"/>
</dbReference>
<dbReference type="OMA" id="CMELAGI"/>
<dbReference type="PANTHER" id="PTHR33033:SF121">
    <property type="entry name" value="POLYNUCLEOTIDYL TRANSFERASE, RIBONUCLEASE H-LIKE SUPERFAMILY PROTEIN"/>
    <property type="match status" value="1"/>
</dbReference>
<name>A0A061G095_THECC</name>
<dbReference type="InterPro" id="IPR036397">
    <property type="entry name" value="RNaseH_sf"/>
</dbReference>
<keyword evidence="3" id="KW-1185">Reference proteome</keyword>